<dbReference type="RefSeq" id="WP_139466262.1">
    <property type="nucleotide sequence ID" value="NZ_VDHJ01000013.1"/>
</dbReference>
<dbReference type="InterPro" id="IPR000843">
    <property type="entry name" value="HTH_LacI"/>
</dbReference>
<dbReference type="Gene3D" id="1.10.260.40">
    <property type="entry name" value="lambda repressor-like DNA-binding domains"/>
    <property type="match status" value="1"/>
</dbReference>
<dbReference type="PANTHER" id="PTHR30146">
    <property type="entry name" value="LACI-RELATED TRANSCRIPTIONAL REPRESSOR"/>
    <property type="match status" value="1"/>
</dbReference>
<keyword evidence="3" id="KW-0804">Transcription</keyword>
<dbReference type="PANTHER" id="PTHR30146:SF109">
    <property type="entry name" value="HTH-TYPE TRANSCRIPTIONAL REGULATOR GALS"/>
    <property type="match status" value="1"/>
</dbReference>
<dbReference type="CDD" id="cd06267">
    <property type="entry name" value="PBP1_LacI_sugar_binding-like"/>
    <property type="match status" value="1"/>
</dbReference>
<dbReference type="Pfam" id="PF13377">
    <property type="entry name" value="Peripla_BP_3"/>
    <property type="match status" value="1"/>
</dbReference>
<dbReference type="PROSITE" id="PS50932">
    <property type="entry name" value="HTH_LACI_2"/>
    <property type="match status" value="1"/>
</dbReference>
<keyword evidence="1" id="KW-0805">Transcription regulation</keyword>
<keyword evidence="6" id="KW-1185">Reference proteome</keyword>
<dbReference type="SUPFAM" id="SSF53822">
    <property type="entry name" value="Periplasmic binding protein-like I"/>
    <property type="match status" value="1"/>
</dbReference>
<dbReference type="EMBL" id="VDHJ01000013">
    <property type="protein sequence ID" value="TNL95653.1"/>
    <property type="molecule type" value="Genomic_DNA"/>
</dbReference>
<feature type="domain" description="HTH lacI-type" evidence="4">
    <location>
        <begin position="4"/>
        <end position="58"/>
    </location>
</feature>
<reference evidence="5 6" key="1">
    <citation type="submission" date="2019-06" db="EMBL/GenBank/DDBJ databases">
        <authorList>
            <person name="Li J."/>
        </authorList>
    </citation>
    <scope>NUCLEOTIDE SEQUENCE [LARGE SCALE GENOMIC DNA]</scope>
    <source>
        <strain evidence="5 6">LMG 28165</strain>
    </source>
</reference>
<evidence type="ECO:0000313" key="5">
    <source>
        <dbReference type="EMBL" id="TNL95653.1"/>
    </source>
</evidence>
<dbReference type="OrthoDB" id="37081at2"/>
<proteinExistence type="predicted"/>
<gene>
    <name evidence="5" type="ORF">FHE74_09445</name>
</gene>
<organism evidence="5 6">
    <name type="scientific">Corynebacterium tapiri</name>
    <dbReference type="NCBI Taxonomy" id="1448266"/>
    <lineage>
        <taxon>Bacteria</taxon>
        <taxon>Bacillati</taxon>
        <taxon>Actinomycetota</taxon>
        <taxon>Actinomycetes</taxon>
        <taxon>Mycobacteriales</taxon>
        <taxon>Corynebacteriaceae</taxon>
        <taxon>Corynebacterium</taxon>
    </lineage>
</organism>
<dbReference type="SMART" id="SM00354">
    <property type="entry name" value="HTH_LACI"/>
    <property type="match status" value="1"/>
</dbReference>
<dbReference type="AlphaFoldDB" id="A0A5C4U1L0"/>
<accession>A0A5C4U1L0</accession>
<evidence type="ECO:0000313" key="6">
    <source>
        <dbReference type="Proteomes" id="UP000312032"/>
    </source>
</evidence>
<evidence type="ECO:0000256" key="3">
    <source>
        <dbReference type="ARBA" id="ARBA00023163"/>
    </source>
</evidence>
<protein>
    <submittedName>
        <fullName evidence="5">LacI family transcriptional regulator</fullName>
    </submittedName>
</protein>
<evidence type="ECO:0000259" key="4">
    <source>
        <dbReference type="PROSITE" id="PS50932"/>
    </source>
</evidence>
<evidence type="ECO:0000256" key="2">
    <source>
        <dbReference type="ARBA" id="ARBA00023125"/>
    </source>
</evidence>
<name>A0A5C4U1L0_9CORY</name>
<dbReference type="GO" id="GO:0003700">
    <property type="term" value="F:DNA-binding transcription factor activity"/>
    <property type="evidence" value="ECO:0007669"/>
    <property type="project" value="TreeGrafter"/>
</dbReference>
<dbReference type="InterPro" id="IPR028082">
    <property type="entry name" value="Peripla_BP_I"/>
</dbReference>
<dbReference type="Pfam" id="PF00356">
    <property type="entry name" value="LacI"/>
    <property type="match status" value="1"/>
</dbReference>
<comment type="caution">
    <text evidence="5">The sequence shown here is derived from an EMBL/GenBank/DDBJ whole genome shotgun (WGS) entry which is preliminary data.</text>
</comment>
<keyword evidence="2" id="KW-0238">DNA-binding</keyword>
<evidence type="ECO:0000256" key="1">
    <source>
        <dbReference type="ARBA" id="ARBA00023015"/>
    </source>
</evidence>
<dbReference type="SUPFAM" id="SSF47413">
    <property type="entry name" value="lambda repressor-like DNA-binding domains"/>
    <property type="match status" value="1"/>
</dbReference>
<dbReference type="InterPro" id="IPR046335">
    <property type="entry name" value="LacI/GalR-like_sensor"/>
</dbReference>
<dbReference type="Proteomes" id="UP000312032">
    <property type="component" value="Unassembled WGS sequence"/>
</dbReference>
<dbReference type="Gene3D" id="3.40.50.2300">
    <property type="match status" value="2"/>
</dbReference>
<dbReference type="GO" id="GO:0000976">
    <property type="term" value="F:transcription cis-regulatory region binding"/>
    <property type="evidence" value="ECO:0007669"/>
    <property type="project" value="TreeGrafter"/>
</dbReference>
<dbReference type="InterPro" id="IPR010982">
    <property type="entry name" value="Lambda_DNA-bd_dom_sf"/>
</dbReference>
<sequence>MSGATIYQVAERAGVSASTVSRVFARPERVSFATAERVRAAAAEVGYRQDVTTRSGTGHNTGAIGLVVADGSNPFFQDIRAGADHAAKVVGSVVLTADIRESLPEAMRAVERLVPLVDALLLASSRLDNADVIKVARRIPTVVINRPVPGVPSVIVDSYTGTLRIVAHLVEQGARTVTYISGPRNSWADSIRWRALIDVSQGPKEDPPTDLGRFAKDAYVQAQQLAGLIDVRQMQADQPNIRGGRRAFEAWRDQPTDAVVCFNDLVAIGFIDQAAREGVRVPEHVLVAGYDATDLTGLVKPSLTSVAAPLRAVGRVAAANALAMARSAGPAMSAPRVLPTRLVVRESTVRRV</sequence>